<name>A0A3Q8XQG8_9HYPH</name>
<dbReference type="InterPro" id="IPR014436">
    <property type="entry name" value="Extradiol_dOase_DODA"/>
</dbReference>
<evidence type="ECO:0000256" key="2">
    <source>
        <dbReference type="ARBA" id="ARBA00007581"/>
    </source>
</evidence>
<comment type="cofactor">
    <cofactor evidence="1">
        <name>Zn(2+)</name>
        <dbReference type="ChEBI" id="CHEBI:29105"/>
    </cofactor>
</comment>
<dbReference type="GO" id="GO:0008198">
    <property type="term" value="F:ferrous iron binding"/>
    <property type="evidence" value="ECO:0007669"/>
    <property type="project" value="InterPro"/>
</dbReference>
<accession>A0A3Q8XQG8</accession>
<keyword evidence="4" id="KW-0862">Zinc</keyword>
<feature type="domain" description="Extradiol ring-cleavage dioxygenase class III enzyme subunit B" evidence="6">
    <location>
        <begin position="28"/>
        <end position="241"/>
    </location>
</feature>
<gene>
    <name evidence="7" type="ORF">D5400_10895</name>
</gene>
<dbReference type="OrthoDB" id="9790889at2"/>
<dbReference type="GO" id="GO:0016702">
    <property type="term" value="F:oxidoreductase activity, acting on single donors with incorporation of molecular oxygen, incorporation of two atoms of oxygen"/>
    <property type="evidence" value="ECO:0007669"/>
    <property type="project" value="UniProtKB-ARBA"/>
</dbReference>
<evidence type="ECO:0000256" key="5">
    <source>
        <dbReference type="ARBA" id="ARBA00023002"/>
    </source>
</evidence>
<dbReference type="GO" id="GO:0008270">
    <property type="term" value="F:zinc ion binding"/>
    <property type="evidence" value="ECO:0007669"/>
    <property type="project" value="InterPro"/>
</dbReference>
<proteinExistence type="inferred from homology"/>
<protein>
    <submittedName>
        <fullName evidence="7">Dioxygenase</fullName>
    </submittedName>
</protein>
<dbReference type="CDD" id="cd07363">
    <property type="entry name" value="45_DOPA_Dioxygenase"/>
    <property type="match status" value="1"/>
</dbReference>
<organism evidence="7 8">
    <name type="scientific">Georhizobium profundi</name>
    <dbReference type="NCBI Taxonomy" id="2341112"/>
    <lineage>
        <taxon>Bacteria</taxon>
        <taxon>Pseudomonadati</taxon>
        <taxon>Pseudomonadota</taxon>
        <taxon>Alphaproteobacteria</taxon>
        <taxon>Hyphomicrobiales</taxon>
        <taxon>Rhizobiaceae</taxon>
        <taxon>Georhizobium</taxon>
    </lineage>
</organism>
<dbReference type="KEGG" id="abaw:D5400_10895"/>
<evidence type="ECO:0000313" key="7">
    <source>
        <dbReference type="EMBL" id="AZN71715.1"/>
    </source>
</evidence>
<dbReference type="Pfam" id="PF02900">
    <property type="entry name" value="LigB"/>
    <property type="match status" value="1"/>
</dbReference>
<evidence type="ECO:0000259" key="6">
    <source>
        <dbReference type="Pfam" id="PF02900"/>
    </source>
</evidence>
<keyword evidence="8" id="KW-1185">Reference proteome</keyword>
<dbReference type="AlphaFoldDB" id="A0A3Q8XQG8"/>
<dbReference type="PIRSF" id="PIRSF006157">
    <property type="entry name" value="Doxgns_DODA"/>
    <property type="match status" value="1"/>
</dbReference>
<dbReference type="InterPro" id="IPR004183">
    <property type="entry name" value="Xdiol_dOase_suB"/>
</dbReference>
<evidence type="ECO:0000313" key="8">
    <source>
        <dbReference type="Proteomes" id="UP000268192"/>
    </source>
</evidence>
<dbReference type="PANTHER" id="PTHR30096:SF0">
    <property type="entry name" value="4,5-DOPA DIOXYGENASE EXTRADIOL-LIKE PROTEIN"/>
    <property type="match status" value="1"/>
</dbReference>
<dbReference type="Gene3D" id="3.40.830.10">
    <property type="entry name" value="LigB-like"/>
    <property type="match status" value="1"/>
</dbReference>
<dbReference type="Proteomes" id="UP000268192">
    <property type="component" value="Chromosome"/>
</dbReference>
<dbReference type="SUPFAM" id="SSF53213">
    <property type="entry name" value="LigB-like"/>
    <property type="match status" value="1"/>
</dbReference>
<keyword evidence="3" id="KW-0479">Metal-binding</keyword>
<reference evidence="7 8" key="1">
    <citation type="submission" date="2018-09" db="EMBL/GenBank/DDBJ databases">
        <title>Marinorhizobium profundi gen. nov., sp. nov., isolated from a deep-sea sediment sample from the New Britain Trench and proposal of Marinorhizobiaceae fam. nov. in the order Rhizobiales of the class Alphaproteobacteria.</title>
        <authorList>
            <person name="Cao J."/>
        </authorList>
    </citation>
    <scope>NUCLEOTIDE SEQUENCE [LARGE SCALE GENOMIC DNA]</scope>
    <source>
        <strain evidence="7 8">WS11</strain>
    </source>
</reference>
<keyword evidence="5" id="KW-0560">Oxidoreductase</keyword>
<evidence type="ECO:0000256" key="3">
    <source>
        <dbReference type="ARBA" id="ARBA00022723"/>
    </source>
</evidence>
<evidence type="ECO:0000256" key="4">
    <source>
        <dbReference type="ARBA" id="ARBA00022833"/>
    </source>
</evidence>
<sequence>MTVFPSLFISHGSPDTAIADTAAAAFMRRFAETMPKPKAIVVASAHFEVGGGVAVSADAKPETIHDFGGFDRALYEIHYDAPGAPALAEDIAAELTAAGFRAQAVHGRGFDHGTWVPLSLIYPDADIPVVQVSVDPTKDAAYHIALGQALAGLRERDVLVIGSGSFTHNLGEAFKLLRTGQRQAPVPGWVEDFVTWMDDRIRAGDIEALKRWRQQAPFAVENHPTDEHLMPLFVAIGAAIGRETRRFDAQALHSSQEFGVLSMDAYAFH</sequence>
<keyword evidence="7" id="KW-0223">Dioxygenase</keyword>
<dbReference type="RefSeq" id="WP_126010029.1">
    <property type="nucleotide sequence ID" value="NZ_CP032509.1"/>
</dbReference>
<evidence type="ECO:0000256" key="1">
    <source>
        <dbReference type="ARBA" id="ARBA00001947"/>
    </source>
</evidence>
<comment type="similarity">
    <text evidence="2">Belongs to the DODA-type extradiol aromatic ring-opening dioxygenase family.</text>
</comment>
<dbReference type="PANTHER" id="PTHR30096">
    <property type="entry name" value="4,5-DOPA DIOXYGENASE EXTRADIOL-LIKE PROTEIN"/>
    <property type="match status" value="1"/>
</dbReference>
<dbReference type="EMBL" id="CP032509">
    <property type="protein sequence ID" value="AZN71715.1"/>
    <property type="molecule type" value="Genomic_DNA"/>
</dbReference>